<dbReference type="Proteomes" id="UP000176204">
    <property type="component" value="Chromosome I"/>
</dbReference>
<dbReference type="OrthoDB" id="9811395at2"/>
<name>A0A1H6MBG0_9BACT</name>
<feature type="transmembrane region" description="Helical" evidence="5">
    <location>
        <begin position="223"/>
        <end position="243"/>
    </location>
</feature>
<keyword evidence="5" id="KW-0812">Transmembrane</keyword>
<dbReference type="Pfam" id="PF00034">
    <property type="entry name" value="Cytochrom_C"/>
    <property type="match status" value="1"/>
</dbReference>
<evidence type="ECO:0000256" key="4">
    <source>
        <dbReference type="PROSITE-ProRule" id="PRU00433"/>
    </source>
</evidence>
<evidence type="ECO:0000256" key="1">
    <source>
        <dbReference type="ARBA" id="ARBA00022617"/>
    </source>
</evidence>
<keyword evidence="2 4" id="KW-0479">Metal-binding</keyword>
<feature type="transmembrane region" description="Helical" evidence="5">
    <location>
        <begin position="290"/>
        <end position="312"/>
    </location>
</feature>
<feature type="domain" description="Cytochrome c" evidence="6">
    <location>
        <begin position="319"/>
        <end position="445"/>
    </location>
</feature>
<keyword evidence="8" id="KW-1185">Reference proteome</keyword>
<dbReference type="SUPFAM" id="SSF46626">
    <property type="entry name" value="Cytochrome c"/>
    <property type="match status" value="2"/>
</dbReference>
<dbReference type="InterPro" id="IPR009056">
    <property type="entry name" value="Cyt_c-like_dom"/>
</dbReference>
<feature type="transmembrane region" description="Helical" evidence="5">
    <location>
        <begin position="116"/>
        <end position="137"/>
    </location>
</feature>
<proteinExistence type="predicted"/>
<dbReference type="AlphaFoldDB" id="A0A1H6MBG0"/>
<reference evidence="8" key="1">
    <citation type="submission" date="2016-09" db="EMBL/GenBank/DDBJ databases">
        <authorList>
            <person name="Koehorst J."/>
        </authorList>
    </citation>
    <scope>NUCLEOTIDE SEQUENCE [LARGE SCALE GENOMIC DNA]</scope>
</reference>
<keyword evidence="5" id="KW-1133">Transmembrane helix</keyword>
<dbReference type="GO" id="GO:0046872">
    <property type="term" value="F:metal ion binding"/>
    <property type="evidence" value="ECO:0007669"/>
    <property type="project" value="UniProtKB-KW"/>
</dbReference>
<dbReference type="EMBL" id="LT629973">
    <property type="protein sequence ID" value="SEH95411.1"/>
    <property type="molecule type" value="Genomic_DNA"/>
</dbReference>
<keyword evidence="1 4" id="KW-0349">Heme</keyword>
<dbReference type="GO" id="GO:0020037">
    <property type="term" value="F:heme binding"/>
    <property type="evidence" value="ECO:0007669"/>
    <property type="project" value="InterPro"/>
</dbReference>
<feature type="transmembrane region" description="Helical" evidence="5">
    <location>
        <begin position="249"/>
        <end position="269"/>
    </location>
</feature>
<feature type="transmembrane region" description="Helical" evidence="5">
    <location>
        <begin position="197"/>
        <end position="216"/>
    </location>
</feature>
<evidence type="ECO:0000256" key="5">
    <source>
        <dbReference type="SAM" id="Phobius"/>
    </source>
</evidence>
<dbReference type="RefSeq" id="WP_083076701.1">
    <property type="nucleotide sequence ID" value="NZ_LIGX01000023.1"/>
</dbReference>
<feature type="transmembrane region" description="Helical" evidence="5">
    <location>
        <begin position="75"/>
        <end position="95"/>
    </location>
</feature>
<dbReference type="STRING" id="1679444.PYTT_2035"/>
<dbReference type="InterPro" id="IPR036909">
    <property type="entry name" value="Cyt_c-like_dom_sf"/>
</dbReference>
<dbReference type="KEGG" id="agl:PYTT_2035"/>
<evidence type="ECO:0000259" key="6">
    <source>
        <dbReference type="PROSITE" id="PS51007"/>
    </source>
</evidence>
<organism evidence="7 8">
    <name type="scientific">Akkermansia glycaniphila</name>
    <dbReference type="NCBI Taxonomy" id="1679444"/>
    <lineage>
        <taxon>Bacteria</taxon>
        <taxon>Pseudomonadati</taxon>
        <taxon>Verrucomicrobiota</taxon>
        <taxon>Verrucomicrobiia</taxon>
        <taxon>Verrucomicrobiales</taxon>
        <taxon>Akkermansiaceae</taxon>
        <taxon>Akkermansia</taxon>
    </lineage>
</organism>
<dbReference type="Gene3D" id="1.10.760.10">
    <property type="entry name" value="Cytochrome c-like domain"/>
    <property type="match status" value="2"/>
</dbReference>
<protein>
    <submittedName>
        <fullName evidence="7">Cytochrome c oxidase cbb3-type subunit iii</fullName>
    </submittedName>
</protein>
<sequence>MKSPSVLPLSDDVSRPGVPVPRPLPSPVLSAEALAWLRWSLRWLCLAALAGLASCMPVCAARWLPGVLVPPEVPYVFQSLFLAGWVWMGLFAAFVQAIPPECKSVLRLVRLLRDGWNVLVAVAACSVWGGVGSGFWWMPAAPWLVPCFLLLMAGSCCVVGMVRRAGVARWAQAAEAGLFALGCGVLAGSWLDPWGWVPGWCGWAVLMAAGLCWVFRFAGSRGVWVRCWSAAVWSVASGLLFGLPAVYGWGYPLGGACLLFVVASVWALCRLRRRHGAAGGSKKAACDCSWRMGVGCAGLAAAVAGACFVFIVPMQDAAAWKSDGARVLAGRGCLLCHACGPVSSVTGLGPSLDGLMGRVQGKVSVEERMVASPREWLYLHLYNPGDRLWGKVRSACPAMPGLFEERDCSVKGRSPEALPVRVSAGRELVPSPAAVALVDFLSSLEGAAGGAEDAAASQQVLLAKGKRLYLSKCAVCHGRNGAGDAVNYPPLEGSEWLVEDDARLRDVIRNGLEGKIKVKGREWDSLMLPPGVTKDEDAEAIIRYLKAEFAPKPKL</sequence>
<evidence type="ECO:0000313" key="7">
    <source>
        <dbReference type="EMBL" id="SEH95411.1"/>
    </source>
</evidence>
<feature type="transmembrane region" description="Helical" evidence="5">
    <location>
        <begin position="174"/>
        <end position="191"/>
    </location>
</feature>
<evidence type="ECO:0000256" key="2">
    <source>
        <dbReference type="ARBA" id="ARBA00022723"/>
    </source>
</evidence>
<feature type="transmembrane region" description="Helical" evidence="5">
    <location>
        <begin position="43"/>
        <end position="63"/>
    </location>
</feature>
<feature type="transmembrane region" description="Helical" evidence="5">
    <location>
        <begin position="143"/>
        <end position="162"/>
    </location>
</feature>
<evidence type="ECO:0000313" key="8">
    <source>
        <dbReference type="Proteomes" id="UP000176204"/>
    </source>
</evidence>
<evidence type="ECO:0000256" key="3">
    <source>
        <dbReference type="ARBA" id="ARBA00023004"/>
    </source>
</evidence>
<gene>
    <name evidence="7" type="ORF">PYTT_2035</name>
</gene>
<keyword evidence="5" id="KW-0472">Membrane</keyword>
<dbReference type="GO" id="GO:0009055">
    <property type="term" value="F:electron transfer activity"/>
    <property type="evidence" value="ECO:0007669"/>
    <property type="project" value="InterPro"/>
</dbReference>
<feature type="domain" description="Cytochrome c" evidence="6">
    <location>
        <begin position="460"/>
        <end position="549"/>
    </location>
</feature>
<accession>A0A1H6MBG0</accession>
<keyword evidence="3 4" id="KW-0408">Iron</keyword>
<dbReference type="PROSITE" id="PS51007">
    <property type="entry name" value="CYTC"/>
    <property type="match status" value="2"/>
</dbReference>